<organism evidence="1 2">
    <name type="scientific">Kingdonia uniflora</name>
    <dbReference type="NCBI Taxonomy" id="39325"/>
    <lineage>
        <taxon>Eukaryota</taxon>
        <taxon>Viridiplantae</taxon>
        <taxon>Streptophyta</taxon>
        <taxon>Embryophyta</taxon>
        <taxon>Tracheophyta</taxon>
        <taxon>Spermatophyta</taxon>
        <taxon>Magnoliopsida</taxon>
        <taxon>Ranunculales</taxon>
        <taxon>Circaeasteraceae</taxon>
        <taxon>Kingdonia</taxon>
    </lineage>
</organism>
<evidence type="ECO:0000313" key="1">
    <source>
        <dbReference type="EMBL" id="KAF6139655.1"/>
    </source>
</evidence>
<dbReference type="Proteomes" id="UP000541444">
    <property type="component" value="Unassembled WGS sequence"/>
</dbReference>
<sequence length="51" mass="5454">MSLFFPLVENITDLVKCIMELLNTSGAPNTILTSLLTGQGGKGPIVPPQRK</sequence>
<dbReference type="AlphaFoldDB" id="A0A7J7LAJ3"/>
<accession>A0A7J7LAJ3</accession>
<keyword evidence="2" id="KW-1185">Reference proteome</keyword>
<comment type="caution">
    <text evidence="1">The sequence shown here is derived from an EMBL/GenBank/DDBJ whole genome shotgun (WGS) entry which is preliminary data.</text>
</comment>
<reference evidence="1 2" key="1">
    <citation type="journal article" date="2020" name="IScience">
        <title>Genome Sequencing of the Endangered Kingdonia uniflora (Circaeasteraceae, Ranunculales) Reveals Potential Mechanisms of Evolutionary Specialization.</title>
        <authorList>
            <person name="Sun Y."/>
            <person name="Deng T."/>
            <person name="Zhang A."/>
            <person name="Moore M.J."/>
            <person name="Landis J.B."/>
            <person name="Lin N."/>
            <person name="Zhang H."/>
            <person name="Zhang X."/>
            <person name="Huang J."/>
            <person name="Zhang X."/>
            <person name="Sun H."/>
            <person name="Wang H."/>
        </authorList>
    </citation>
    <scope>NUCLEOTIDE SEQUENCE [LARGE SCALE GENOMIC DNA]</scope>
    <source>
        <strain evidence="1">TB1705</strain>
        <tissue evidence="1">Leaf</tissue>
    </source>
</reference>
<name>A0A7J7LAJ3_9MAGN</name>
<proteinExistence type="predicted"/>
<protein>
    <submittedName>
        <fullName evidence="1">Uncharacterized protein</fullName>
    </submittedName>
</protein>
<dbReference type="EMBL" id="JACGCM010002460">
    <property type="protein sequence ID" value="KAF6139655.1"/>
    <property type="molecule type" value="Genomic_DNA"/>
</dbReference>
<gene>
    <name evidence="1" type="ORF">GIB67_033659</name>
</gene>
<evidence type="ECO:0000313" key="2">
    <source>
        <dbReference type="Proteomes" id="UP000541444"/>
    </source>
</evidence>